<keyword evidence="1" id="KW-1133">Transmembrane helix</keyword>
<reference evidence="2 3" key="1">
    <citation type="submission" date="2019-07" db="EMBL/GenBank/DDBJ databases">
        <title>Genome sequencing of KACC 19320.</title>
        <authorList>
            <person name="Heo J."/>
            <person name="Kim S.-J."/>
            <person name="Kim J.-S."/>
            <person name="Hong S.-B."/>
            <person name="Kwon S.-W."/>
        </authorList>
    </citation>
    <scope>NUCLEOTIDE SEQUENCE [LARGE SCALE GENOMIC DNA]</scope>
    <source>
        <strain evidence="2 3">KACC 19320</strain>
    </source>
</reference>
<keyword evidence="1" id="KW-0812">Transmembrane</keyword>
<dbReference type="Proteomes" id="UP000315128">
    <property type="component" value="Chromosome"/>
</dbReference>
<feature type="transmembrane region" description="Helical" evidence="1">
    <location>
        <begin position="16"/>
        <end position="36"/>
    </location>
</feature>
<name>A0A514Z881_9LACT</name>
<gene>
    <name evidence="2" type="ORF">FLP15_05885</name>
</gene>
<accession>A0A514Z881</accession>
<organism evidence="2 3">
    <name type="scientific">Lactococcus protaetiae</name>
    <dbReference type="NCBI Taxonomy" id="2592653"/>
    <lineage>
        <taxon>Bacteria</taxon>
        <taxon>Bacillati</taxon>
        <taxon>Bacillota</taxon>
        <taxon>Bacilli</taxon>
        <taxon>Lactobacillales</taxon>
        <taxon>Streptococcaceae</taxon>
        <taxon>Lactococcus</taxon>
    </lineage>
</organism>
<dbReference type="AlphaFoldDB" id="A0A514Z881"/>
<feature type="transmembrane region" description="Helical" evidence="1">
    <location>
        <begin position="56"/>
        <end position="83"/>
    </location>
</feature>
<protein>
    <recommendedName>
        <fullName evidence="4">Glycerophosphoryl diester phosphodiesterase membrane domain-containing protein</fullName>
    </recommendedName>
</protein>
<dbReference type="EMBL" id="CP041356">
    <property type="protein sequence ID" value="QDK70773.1"/>
    <property type="molecule type" value="Genomic_DNA"/>
</dbReference>
<evidence type="ECO:0000313" key="2">
    <source>
        <dbReference type="EMBL" id="QDK70773.1"/>
    </source>
</evidence>
<keyword evidence="3" id="KW-1185">Reference proteome</keyword>
<dbReference type="RefSeq" id="WP_142766357.1">
    <property type="nucleotide sequence ID" value="NZ_CP041356.1"/>
</dbReference>
<keyword evidence="1" id="KW-0472">Membrane</keyword>
<evidence type="ECO:0008006" key="4">
    <source>
        <dbReference type="Google" id="ProtNLM"/>
    </source>
</evidence>
<evidence type="ECO:0000313" key="3">
    <source>
        <dbReference type="Proteomes" id="UP000315128"/>
    </source>
</evidence>
<sequence>MDISQGYLVKFKWKTYVIVGLISLIIGIWAILINYFTFHVILPSPYSDITGLEGGVMVVMFLSFLIAFIDWILFISLLIYLPFLYFDHQIVKSGTVWKNFHKTVLTWKKSVVLEF</sequence>
<evidence type="ECO:0000256" key="1">
    <source>
        <dbReference type="SAM" id="Phobius"/>
    </source>
</evidence>
<dbReference type="KEGG" id="lack:FLP15_05885"/>
<proteinExistence type="predicted"/>